<evidence type="ECO:0000256" key="5">
    <source>
        <dbReference type="ARBA" id="ARBA00022853"/>
    </source>
</evidence>
<evidence type="ECO:0000313" key="9">
    <source>
        <dbReference type="EMBL" id="SEL92827.1"/>
    </source>
</evidence>
<dbReference type="RefSeq" id="WP_093881737.1">
    <property type="nucleotide sequence ID" value="NZ_FOBS01000001.1"/>
</dbReference>
<feature type="domain" description="Histone deacetylase" evidence="8">
    <location>
        <begin position="21"/>
        <end position="309"/>
    </location>
</feature>
<dbReference type="Proteomes" id="UP000198744">
    <property type="component" value="Unassembled WGS sequence"/>
</dbReference>
<dbReference type="CDD" id="cd09992">
    <property type="entry name" value="HDAC_classII"/>
    <property type="match status" value="1"/>
</dbReference>
<evidence type="ECO:0000256" key="4">
    <source>
        <dbReference type="ARBA" id="ARBA00022801"/>
    </source>
</evidence>
<dbReference type="OrthoDB" id="9808367at2"/>
<dbReference type="InterPro" id="IPR000286">
    <property type="entry name" value="HDACs"/>
</dbReference>
<keyword evidence="10" id="KW-1185">Reference proteome</keyword>
<name>A0A1H7U969_9BACT</name>
<evidence type="ECO:0000256" key="7">
    <source>
        <dbReference type="ARBA" id="ARBA00023163"/>
    </source>
</evidence>
<dbReference type="Gene3D" id="3.40.800.20">
    <property type="entry name" value="Histone deacetylase domain"/>
    <property type="match status" value="1"/>
</dbReference>
<dbReference type="SUPFAM" id="SSF52768">
    <property type="entry name" value="Arginase/deacetylase"/>
    <property type="match status" value="1"/>
</dbReference>
<dbReference type="AlphaFoldDB" id="A0A1H7U969"/>
<dbReference type="PANTHER" id="PTHR10625">
    <property type="entry name" value="HISTONE DEACETYLASE HDAC1-RELATED"/>
    <property type="match status" value="1"/>
</dbReference>
<dbReference type="Pfam" id="PF00850">
    <property type="entry name" value="Hist_deacetyl"/>
    <property type="match status" value="1"/>
</dbReference>
<dbReference type="PANTHER" id="PTHR10625:SF5">
    <property type="entry name" value="HISTONE DEACETYLASE"/>
    <property type="match status" value="1"/>
</dbReference>
<evidence type="ECO:0000256" key="6">
    <source>
        <dbReference type="ARBA" id="ARBA00023015"/>
    </source>
</evidence>
<dbReference type="STRING" id="43775.SAMN04489760_10114"/>
<dbReference type="InterPro" id="IPR023801">
    <property type="entry name" value="His_deacetylse_dom"/>
</dbReference>
<dbReference type="InterPro" id="IPR023696">
    <property type="entry name" value="Ureohydrolase_dom_sf"/>
</dbReference>
<dbReference type="EMBL" id="FOBS01000001">
    <property type="protein sequence ID" value="SEL92827.1"/>
    <property type="molecule type" value="Genomic_DNA"/>
</dbReference>
<dbReference type="GO" id="GO:0005737">
    <property type="term" value="C:cytoplasm"/>
    <property type="evidence" value="ECO:0007669"/>
    <property type="project" value="TreeGrafter"/>
</dbReference>
<comment type="similarity">
    <text evidence="1">Belongs to the histone deacetylase family. HD type 2 subfamily.</text>
</comment>
<evidence type="ECO:0000256" key="3">
    <source>
        <dbReference type="ARBA" id="ARBA00022491"/>
    </source>
</evidence>
<accession>A0A1H7U969</accession>
<keyword evidence="7" id="KW-0804">Transcription</keyword>
<organism evidence="9 10">
    <name type="scientific">Syntrophus gentianae</name>
    <dbReference type="NCBI Taxonomy" id="43775"/>
    <lineage>
        <taxon>Bacteria</taxon>
        <taxon>Pseudomonadati</taxon>
        <taxon>Thermodesulfobacteriota</taxon>
        <taxon>Syntrophia</taxon>
        <taxon>Syntrophales</taxon>
        <taxon>Syntrophaceae</taxon>
        <taxon>Syntrophus</taxon>
    </lineage>
</organism>
<dbReference type="PRINTS" id="PR01270">
    <property type="entry name" value="HDASUPER"/>
</dbReference>
<dbReference type="InterPro" id="IPR037138">
    <property type="entry name" value="His_deacetylse_dom_sf"/>
</dbReference>
<sequence>MEKTGIVRDIRYMDHHPGFGHPESPRRLEVLYDMLEDPDMAGRFQDIPAREADTEELCLIHSLRYIKRVASTAERAHDWLDPDTTTSSGSYEAALLAAGGLCEAVSRVASGELDNAFALVRPPGHHAETDEGRGFCLFNNVAIGARYAQTALHLKRILIVDWDLHHGNGTQHSFESDPSILYFSTHQYPYYPGSGASHEVGRRQGEGFTVNVPLGTGYGDGEYAAIFEKILKPIVPDFKPELILVSAGFDIYRGDPLGGMKVSPKGFAGLTRLIMEIAASCCGGKIVFTLEGGYDLKGLRDSVKAVLKELAGLAFTNYADMMAGANPVAVDMALKSVLQVQSRYWKNLRP</sequence>
<gene>
    <name evidence="9" type="ORF">SAMN04489760_10114</name>
</gene>
<evidence type="ECO:0000256" key="2">
    <source>
        <dbReference type="ARBA" id="ARBA00012111"/>
    </source>
</evidence>
<evidence type="ECO:0000313" key="10">
    <source>
        <dbReference type="Proteomes" id="UP000198744"/>
    </source>
</evidence>
<keyword evidence="3" id="KW-0678">Repressor</keyword>
<keyword evidence="6" id="KW-0805">Transcription regulation</keyword>
<keyword evidence="5" id="KW-0156">Chromatin regulator</keyword>
<reference evidence="9 10" key="1">
    <citation type="submission" date="2016-10" db="EMBL/GenBank/DDBJ databases">
        <authorList>
            <person name="de Groot N.N."/>
        </authorList>
    </citation>
    <scope>NUCLEOTIDE SEQUENCE [LARGE SCALE GENOMIC DNA]</scope>
    <source>
        <strain evidence="9 10">DSM 8423</strain>
    </source>
</reference>
<evidence type="ECO:0000259" key="8">
    <source>
        <dbReference type="Pfam" id="PF00850"/>
    </source>
</evidence>
<dbReference type="EC" id="3.5.1.98" evidence="2"/>
<evidence type="ECO:0000256" key="1">
    <source>
        <dbReference type="ARBA" id="ARBA00007738"/>
    </source>
</evidence>
<keyword evidence="4" id="KW-0378">Hydrolase</keyword>
<dbReference type="GO" id="GO:0141221">
    <property type="term" value="F:histone deacetylase activity, hydrolytic mechanism"/>
    <property type="evidence" value="ECO:0007669"/>
    <property type="project" value="UniProtKB-EC"/>
</dbReference>
<dbReference type="GO" id="GO:0040029">
    <property type="term" value="P:epigenetic regulation of gene expression"/>
    <property type="evidence" value="ECO:0007669"/>
    <property type="project" value="TreeGrafter"/>
</dbReference>
<proteinExistence type="inferred from homology"/>
<protein>
    <recommendedName>
        <fullName evidence="2">histone deacetylase</fullName>
        <ecNumber evidence="2">3.5.1.98</ecNumber>
    </recommendedName>
</protein>